<name>A0A439CQM4_9PEZI</name>
<reference evidence="1 2" key="1">
    <citation type="submission" date="2018-12" db="EMBL/GenBank/DDBJ databases">
        <title>Draft genome sequence of Xylaria grammica IHI A82.</title>
        <authorList>
            <person name="Buettner E."/>
            <person name="Kellner H."/>
        </authorList>
    </citation>
    <scope>NUCLEOTIDE SEQUENCE [LARGE SCALE GENOMIC DNA]</scope>
    <source>
        <strain evidence="1 2">IHI A82</strain>
    </source>
</reference>
<evidence type="ECO:0000313" key="1">
    <source>
        <dbReference type="EMBL" id="RWA04430.1"/>
    </source>
</evidence>
<dbReference type="AlphaFoldDB" id="A0A439CQM4"/>
<accession>A0A439CQM4</accession>
<gene>
    <name evidence="1" type="ORF">EKO27_g10676</name>
</gene>
<keyword evidence="2" id="KW-1185">Reference proteome</keyword>
<dbReference type="Proteomes" id="UP000286045">
    <property type="component" value="Unassembled WGS sequence"/>
</dbReference>
<organism evidence="1 2">
    <name type="scientific">Xylaria grammica</name>
    <dbReference type="NCBI Taxonomy" id="363999"/>
    <lineage>
        <taxon>Eukaryota</taxon>
        <taxon>Fungi</taxon>
        <taxon>Dikarya</taxon>
        <taxon>Ascomycota</taxon>
        <taxon>Pezizomycotina</taxon>
        <taxon>Sordariomycetes</taxon>
        <taxon>Xylariomycetidae</taxon>
        <taxon>Xylariales</taxon>
        <taxon>Xylariaceae</taxon>
        <taxon>Xylaria</taxon>
    </lineage>
</organism>
<sequence length="85" mass="9189">MFSTSALRMTGSRRSNLAARFLNNKNSSMLGGAFVTKQPDEHLDSRALGKNLLTRGLTFLNVAHAKDDPSQATGRDLLGSLKPES</sequence>
<dbReference type="EMBL" id="RYZI01000570">
    <property type="protein sequence ID" value="RWA04430.1"/>
    <property type="molecule type" value="Genomic_DNA"/>
</dbReference>
<protein>
    <submittedName>
        <fullName evidence="1">Uncharacterized protein</fullName>
    </submittedName>
</protein>
<proteinExistence type="predicted"/>
<evidence type="ECO:0000313" key="2">
    <source>
        <dbReference type="Proteomes" id="UP000286045"/>
    </source>
</evidence>
<comment type="caution">
    <text evidence="1">The sequence shown here is derived from an EMBL/GenBank/DDBJ whole genome shotgun (WGS) entry which is preliminary data.</text>
</comment>